<name>A0A5Q2F0N4_9CAUD</name>
<dbReference type="GO" id="GO:0004519">
    <property type="term" value="F:endonuclease activity"/>
    <property type="evidence" value="ECO:0007669"/>
    <property type="project" value="UniProtKB-KW"/>
</dbReference>
<proteinExistence type="predicted"/>
<reference evidence="2 3" key="1">
    <citation type="submission" date="2019-09" db="EMBL/GenBank/DDBJ databases">
        <authorList>
            <person name="Christie C.A."/>
            <person name="Diallo A.S."/>
            <person name="Dixon Z."/>
            <person name="McIntosh P.M."/>
            <person name="Murthy K.H."/>
            <person name="Rosen M.G."/>
            <person name="Simpson L.M."/>
            <person name="Koustas K."/>
            <person name="Fogarty M.P."/>
            <person name="Molloy S.D."/>
            <person name="Garlena R.A."/>
            <person name="Russell D.A."/>
            <person name="Pope W.H."/>
            <person name="Jacobs-Sera D."/>
            <person name="Hatfull G.F."/>
        </authorList>
    </citation>
    <scope>NUCLEOTIDE SEQUENCE [LARGE SCALE GENOMIC DNA]</scope>
</reference>
<protein>
    <submittedName>
        <fullName evidence="2">HNH endonuclease</fullName>
    </submittedName>
</protein>
<gene>
    <name evidence="2" type="primary">151</name>
    <name evidence="2" type="ORF">SEA_SIXAMA_151</name>
</gene>
<evidence type="ECO:0000256" key="1">
    <source>
        <dbReference type="SAM" id="Phobius"/>
    </source>
</evidence>
<keyword evidence="1" id="KW-1133">Transmembrane helix</keyword>
<feature type="transmembrane region" description="Helical" evidence="1">
    <location>
        <begin position="20"/>
        <end position="36"/>
    </location>
</feature>
<evidence type="ECO:0000313" key="3">
    <source>
        <dbReference type="Proteomes" id="UP000400849"/>
    </source>
</evidence>
<keyword evidence="3" id="KW-1185">Reference proteome</keyword>
<keyword evidence="1" id="KW-0472">Membrane</keyword>
<keyword evidence="1" id="KW-0812">Transmembrane</keyword>
<keyword evidence="2" id="KW-0540">Nuclease</keyword>
<dbReference type="GeneID" id="77924318"/>
<dbReference type="EMBL" id="MN484601">
    <property type="protein sequence ID" value="QGF20312.1"/>
    <property type="molecule type" value="Genomic_DNA"/>
</dbReference>
<evidence type="ECO:0000313" key="2">
    <source>
        <dbReference type="EMBL" id="QGF20312.1"/>
    </source>
</evidence>
<keyword evidence="2" id="KW-0378">Hydrolase</keyword>
<keyword evidence="2" id="KW-0255">Endonuclease</keyword>
<dbReference type="RefSeq" id="YP_010648842.1">
    <property type="nucleotide sequence ID" value="NC_070762.1"/>
</dbReference>
<accession>A0A5Q2F0N4</accession>
<sequence>MRDSTYARHRLKGRILKHKLIPYVCAICGIGPIWNGKPMPLILDHINGVNNDNRLENLRFTCSNCGTQLPTYCSKNYKLP</sequence>
<organism evidence="2 3">
    <name type="scientific">Gordonia phage Sixama</name>
    <dbReference type="NCBI Taxonomy" id="2653271"/>
    <lineage>
        <taxon>Viruses</taxon>
        <taxon>Duplodnaviria</taxon>
        <taxon>Heunggongvirae</taxon>
        <taxon>Uroviricota</taxon>
        <taxon>Caudoviricetes</taxon>
        <taxon>Sixamavirus</taxon>
        <taxon>Sixamavirus sixama</taxon>
    </lineage>
</organism>
<dbReference type="Proteomes" id="UP000400849">
    <property type="component" value="Segment"/>
</dbReference>
<dbReference type="KEGG" id="vg:77924318"/>